<sequence>MTRASQHSWLVDGGFDIALDYCFLACLLVHNSCILAGASGRPAVWNASHVRAYVTAQAWTLHFARLLAAVQEVVKPL</sequence>
<protein>
    <submittedName>
        <fullName evidence="1">Uncharacterized protein</fullName>
    </submittedName>
</protein>
<accession>A0A3S5B1B3</accession>
<keyword evidence="2" id="KW-1185">Reference proteome</keyword>
<evidence type="ECO:0000313" key="2">
    <source>
        <dbReference type="Proteomes" id="UP000784294"/>
    </source>
</evidence>
<dbReference type="Proteomes" id="UP000784294">
    <property type="component" value="Unassembled WGS sequence"/>
</dbReference>
<name>A0A3S5B1B3_9PLAT</name>
<dbReference type="EMBL" id="CAAALY010246454">
    <property type="protein sequence ID" value="VEL33815.1"/>
    <property type="molecule type" value="Genomic_DNA"/>
</dbReference>
<organism evidence="1 2">
    <name type="scientific">Protopolystoma xenopodis</name>
    <dbReference type="NCBI Taxonomy" id="117903"/>
    <lineage>
        <taxon>Eukaryota</taxon>
        <taxon>Metazoa</taxon>
        <taxon>Spiralia</taxon>
        <taxon>Lophotrochozoa</taxon>
        <taxon>Platyhelminthes</taxon>
        <taxon>Monogenea</taxon>
        <taxon>Polyopisthocotylea</taxon>
        <taxon>Polystomatidea</taxon>
        <taxon>Polystomatidae</taxon>
        <taxon>Protopolystoma</taxon>
    </lineage>
</organism>
<gene>
    <name evidence="1" type="ORF">PXEA_LOCUS27255</name>
</gene>
<evidence type="ECO:0000313" key="1">
    <source>
        <dbReference type="EMBL" id="VEL33815.1"/>
    </source>
</evidence>
<proteinExistence type="predicted"/>
<comment type="caution">
    <text evidence="1">The sequence shown here is derived from an EMBL/GenBank/DDBJ whole genome shotgun (WGS) entry which is preliminary data.</text>
</comment>
<reference evidence="1" key="1">
    <citation type="submission" date="2018-11" db="EMBL/GenBank/DDBJ databases">
        <authorList>
            <consortium name="Pathogen Informatics"/>
        </authorList>
    </citation>
    <scope>NUCLEOTIDE SEQUENCE</scope>
</reference>
<dbReference type="AlphaFoldDB" id="A0A3S5B1B3"/>